<organism evidence="1 2">
    <name type="scientific">Zasmidium cellare ATCC 36951</name>
    <dbReference type="NCBI Taxonomy" id="1080233"/>
    <lineage>
        <taxon>Eukaryota</taxon>
        <taxon>Fungi</taxon>
        <taxon>Dikarya</taxon>
        <taxon>Ascomycota</taxon>
        <taxon>Pezizomycotina</taxon>
        <taxon>Dothideomycetes</taxon>
        <taxon>Dothideomycetidae</taxon>
        <taxon>Mycosphaerellales</taxon>
        <taxon>Mycosphaerellaceae</taxon>
        <taxon>Zasmidium</taxon>
    </lineage>
</organism>
<dbReference type="GeneID" id="54570034"/>
<gene>
    <name evidence="1" type="ORF">M409DRAFT_66036</name>
</gene>
<dbReference type="Proteomes" id="UP000799537">
    <property type="component" value="Unassembled WGS sequence"/>
</dbReference>
<keyword evidence="2" id="KW-1185">Reference proteome</keyword>
<dbReference type="RefSeq" id="XP_033668336.1">
    <property type="nucleotide sequence ID" value="XM_033816762.1"/>
</dbReference>
<dbReference type="AlphaFoldDB" id="A0A6A6CJP6"/>
<evidence type="ECO:0000313" key="2">
    <source>
        <dbReference type="Proteomes" id="UP000799537"/>
    </source>
</evidence>
<sequence>MLAARPIRKLQSTRSFHTTSAQRASVLFALGALSNSRETQHFNKLSHLSRVEHSPPLKLIKTSEIDPFPLPTPAKPSPAVQTVSRTRSAAKIWDDKALKAGRAILADNARQVARLNRALERSKRRQSKADKAMQRSLADWAKDRQKMHAEIRQAGVWILAAVGTATGLAMWRFWPQSEVGRDSGELGRKIAARARSSIPLPAAMAGVGAGQGAEVLAAPVAQNVATPVPVQSTAPSVVNVSAEQSASQGSWWQDLFWKRH</sequence>
<dbReference type="OrthoDB" id="5240110at2759"/>
<reference evidence="1" key="1">
    <citation type="journal article" date="2020" name="Stud. Mycol.">
        <title>101 Dothideomycetes genomes: a test case for predicting lifestyles and emergence of pathogens.</title>
        <authorList>
            <person name="Haridas S."/>
            <person name="Albert R."/>
            <person name="Binder M."/>
            <person name="Bloem J."/>
            <person name="Labutti K."/>
            <person name="Salamov A."/>
            <person name="Andreopoulos B."/>
            <person name="Baker S."/>
            <person name="Barry K."/>
            <person name="Bills G."/>
            <person name="Bluhm B."/>
            <person name="Cannon C."/>
            <person name="Castanera R."/>
            <person name="Culley D."/>
            <person name="Daum C."/>
            <person name="Ezra D."/>
            <person name="Gonzalez J."/>
            <person name="Henrissat B."/>
            <person name="Kuo A."/>
            <person name="Liang C."/>
            <person name="Lipzen A."/>
            <person name="Lutzoni F."/>
            <person name="Magnuson J."/>
            <person name="Mondo S."/>
            <person name="Nolan M."/>
            <person name="Ohm R."/>
            <person name="Pangilinan J."/>
            <person name="Park H.-J."/>
            <person name="Ramirez L."/>
            <person name="Alfaro M."/>
            <person name="Sun H."/>
            <person name="Tritt A."/>
            <person name="Yoshinaga Y."/>
            <person name="Zwiers L.-H."/>
            <person name="Turgeon B."/>
            <person name="Goodwin S."/>
            <person name="Spatafora J."/>
            <person name="Crous P."/>
            <person name="Grigoriev I."/>
        </authorList>
    </citation>
    <scope>NUCLEOTIDE SEQUENCE</scope>
    <source>
        <strain evidence="1">ATCC 36951</strain>
    </source>
</reference>
<dbReference type="EMBL" id="ML993593">
    <property type="protein sequence ID" value="KAF2167447.1"/>
    <property type="molecule type" value="Genomic_DNA"/>
</dbReference>
<proteinExistence type="predicted"/>
<name>A0A6A6CJP6_ZASCE</name>
<protein>
    <submittedName>
        <fullName evidence="1">Uncharacterized protein</fullName>
    </submittedName>
</protein>
<evidence type="ECO:0000313" key="1">
    <source>
        <dbReference type="EMBL" id="KAF2167447.1"/>
    </source>
</evidence>
<accession>A0A6A6CJP6</accession>